<dbReference type="GO" id="GO:0043165">
    <property type="term" value="P:Gram-negative-bacterium-type cell outer membrane assembly"/>
    <property type="evidence" value="ECO:0007669"/>
    <property type="project" value="InterPro"/>
</dbReference>
<dbReference type="GO" id="GO:0009279">
    <property type="term" value="C:cell outer membrane"/>
    <property type="evidence" value="ECO:0007669"/>
    <property type="project" value="InterPro"/>
</dbReference>
<dbReference type="GO" id="GO:1990351">
    <property type="term" value="C:transporter complex"/>
    <property type="evidence" value="ECO:0007669"/>
    <property type="project" value="TreeGrafter"/>
</dbReference>
<organism evidence="3">
    <name type="scientific">hydrothermal vent metagenome</name>
    <dbReference type="NCBI Taxonomy" id="652676"/>
    <lineage>
        <taxon>unclassified sequences</taxon>
        <taxon>metagenomes</taxon>
        <taxon>ecological metagenomes</taxon>
    </lineage>
</organism>
<dbReference type="InterPro" id="IPR045659">
    <property type="entry name" value="LptD_2"/>
</dbReference>
<dbReference type="Pfam" id="PF04453">
    <property type="entry name" value="LptD"/>
    <property type="match status" value="1"/>
</dbReference>
<dbReference type="InterPro" id="IPR020889">
    <property type="entry name" value="LipoPS_assembly_LptD"/>
</dbReference>
<dbReference type="GO" id="GO:0015920">
    <property type="term" value="P:lipopolysaccharide transport"/>
    <property type="evidence" value="ECO:0007669"/>
    <property type="project" value="InterPro"/>
</dbReference>
<dbReference type="InterPro" id="IPR007543">
    <property type="entry name" value="LptD_C"/>
</dbReference>
<dbReference type="HAMAP" id="MF_01411">
    <property type="entry name" value="LPS_assembly_LptD"/>
    <property type="match status" value="1"/>
</dbReference>
<evidence type="ECO:0000259" key="1">
    <source>
        <dbReference type="Pfam" id="PF04453"/>
    </source>
</evidence>
<feature type="domain" description="LptD C-terminal" evidence="1">
    <location>
        <begin position="272"/>
        <end position="476"/>
    </location>
</feature>
<dbReference type="PANTHER" id="PTHR30189">
    <property type="entry name" value="LPS-ASSEMBLY PROTEIN"/>
    <property type="match status" value="1"/>
</dbReference>
<dbReference type="PANTHER" id="PTHR30189:SF1">
    <property type="entry name" value="LPS-ASSEMBLY PROTEIN LPTD"/>
    <property type="match status" value="1"/>
</dbReference>
<dbReference type="InterPro" id="IPR050218">
    <property type="entry name" value="LptD"/>
</dbReference>
<evidence type="ECO:0000313" key="3">
    <source>
        <dbReference type="EMBL" id="VAX26676.1"/>
    </source>
</evidence>
<sequence>MKNLQYTIILLVLGFFLFPALSRAEEVETSIKAEFLTYDAAQQVYHLKGHVRIRRLDALLQAEEAEYREKTGEARASGNVRYEDRWVVIEAGNLEINMETKRGIVYNARLFFKKDNYHIRAEEIERLDEKNYVIRKATFTTCDAPLPAWCFSSKKTDVRIGDRLKAKNVVFRIKGLPVLYSPLLWAPIYTERKTGLLLPEPGFRSDKGFFYRQPLFLALADNRDATLYFDLYTRRGIGEGLEYRYIERKAGAGQWWLYHLRDRTLAKDFYEFKGKHSLFRKDRFSGFLNIHYINDRDFYQEYSQQVQVRTRRFLESTAEVFYPFKKGRAYLLGRAWQDLKESSEDVMQKAPEAGISLYPSKKGPLYLSLKTSYSNFYSKNLLRVQRLDIYPRIYHSIGDSIQLSQIIGLRETLYNISNSDNFPDSISREAFDYSLRLHTRLMKRYTAFTHILEPEIGYRFIPPVEDNIPLLDSTELYRRVSAVDFGFRNYLYGKNGQIASVRLTGLYDILKADNPFGLIRLEAALFHPLNLKLDTSYNPNSGDFEQINYSASLKAGRVGFSFGQRYSKDDDILFYRSSISLPVTSRLALNSALWYDAKRGGLEDLKLSANYSAQCWGINISFNRRPDDYSILFLVELKGLGTIRFSGI</sequence>
<feature type="domain" description="LPS-assembly protein LptD central" evidence="2">
    <location>
        <begin position="169"/>
        <end position="253"/>
    </location>
</feature>
<gene>
    <name evidence="3" type="ORF">MNBD_NITROSPIRAE02-956</name>
</gene>
<proteinExistence type="inferred from homology"/>
<name>A0A3B1C829_9ZZZZ</name>
<protein>
    <submittedName>
        <fullName evidence="3">Uncharacterized protein</fullName>
    </submittedName>
</protein>
<accession>A0A3B1C829</accession>
<dbReference type="EMBL" id="UOGH01000006">
    <property type="protein sequence ID" value="VAX26676.1"/>
    <property type="molecule type" value="Genomic_DNA"/>
</dbReference>
<reference evidence="3" key="1">
    <citation type="submission" date="2018-06" db="EMBL/GenBank/DDBJ databases">
        <authorList>
            <person name="Zhirakovskaya E."/>
        </authorList>
    </citation>
    <scope>NUCLEOTIDE SEQUENCE</scope>
</reference>
<dbReference type="AlphaFoldDB" id="A0A3B1C829"/>
<dbReference type="Gene3D" id="2.60.450.10">
    <property type="entry name" value="Lipopolysaccharide (LPS) transport protein A like domain"/>
    <property type="match status" value="1"/>
</dbReference>
<dbReference type="Pfam" id="PF19838">
    <property type="entry name" value="LptD_2"/>
    <property type="match status" value="1"/>
</dbReference>
<evidence type="ECO:0000259" key="2">
    <source>
        <dbReference type="Pfam" id="PF19838"/>
    </source>
</evidence>